<comment type="caution">
    <text evidence="1">The sequence shown here is derived from an EMBL/GenBank/DDBJ whole genome shotgun (WGS) entry which is preliminary data.</text>
</comment>
<organism evidence="1">
    <name type="scientific">marine sediment metagenome</name>
    <dbReference type="NCBI Taxonomy" id="412755"/>
    <lineage>
        <taxon>unclassified sequences</taxon>
        <taxon>metagenomes</taxon>
        <taxon>ecological metagenomes</taxon>
    </lineage>
</organism>
<dbReference type="Gene3D" id="2.130.10.10">
    <property type="entry name" value="YVTN repeat-like/Quinoprotein amine dehydrogenase"/>
    <property type="match status" value="1"/>
</dbReference>
<proteinExistence type="predicted"/>
<evidence type="ECO:0000313" key="1">
    <source>
        <dbReference type="EMBL" id="GAG23560.1"/>
    </source>
</evidence>
<dbReference type="InterPro" id="IPR011047">
    <property type="entry name" value="Quinoprotein_ADH-like_sf"/>
</dbReference>
<dbReference type="InterPro" id="IPR015943">
    <property type="entry name" value="WD40/YVTN_repeat-like_dom_sf"/>
</dbReference>
<dbReference type="EMBL" id="BARS01033227">
    <property type="protein sequence ID" value="GAG23560.1"/>
    <property type="molecule type" value="Genomic_DNA"/>
</dbReference>
<name>X0VZ37_9ZZZZ</name>
<dbReference type="SUPFAM" id="SSF50998">
    <property type="entry name" value="Quinoprotein alcohol dehydrogenase-like"/>
    <property type="match status" value="1"/>
</dbReference>
<gene>
    <name evidence="1" type="ORF">S01H1_51492</name>
</gene>
<feature type="non-terminal residue" evidence="1">
    <location>
        <position position="1"/>
    </location>
</feature>
<dbReference type="AlphaFoldDB" id="X0VZ37"/>
<protein>
    <submittedName>
        <fullName evidence="1">Uncharacterized protein</fullName>
    </submittedName>
</protein>
<accession>X0VZ37</accession>
<reference evidence="1" key="1">
    <citation type="journal article" date="2014" name="Front. Microbiol.">
        <title>High frequency of phylogenetically diverse reductive dehalogenase-homologous genes in deep subseafloor sedimentary metagenomes.</title>
        <authorList>
            <person name="Kawai M."/>
            <person name="Futagami T."/>
            <person name="Toyoda A."/>
            <person name="Takaki Y."/>
            <person name="Nishi S."/>
            <person name="Hori S."/>
            <person name="Arai W."/>
            <person name="Tsubouchi T."/>
            <person name="Morono Y."/>
            <person name="Uchiyama I."/>
            <person name="Ito T."/>
            <person name="Fujiyama A."/>
            <person name="Inagaki F."/>
            <person name="Takami H."/>
        </authorList>
    </citation>
    <scope>NUCLEOTIDE SEQUENCE</scope>
    <source>
        <strain evidence="1">Expedition CK06-06</strain>
    </source>
</reference>
<sequence>ESVKALSDPQTQRRLAEQSAAFEGRRGGLLVAVSPADGRKLAAYRLDSMPRFDGMIAAGGRLYLATTDGKILCLGARQGKPLPAAPDVMAARPKKKARKAR</sequence>